<dbReference type="STRING" id="1349785.GCA_000509405_02038"/>
<evidence type="ECO:0000313" key="2">
    <source>
        <dbReference type="EMBL" id="SFZ81105.1"/>
    </source>
</evidence>
<feature type="signal peptide" evidence="1">
    <location>
        <begin position="1"/>
        <end position="19"/>
    </location>
</feature>
<keyword evidence="3" id="KW-1185">Reference proteome</keyword>
<dbReference type="KEGG" id="tmar:MARIT_0951"/>
<dbReference type="OrthoDB" id="921445at2"/>
<proteinExistence type="predicted"/>
<evidence type="ECO:0000313" key="3">
    <source>
        <dbReference type="Proteomes" id="UP000231564"/>
    </source>
</evidence>
<dbReference type="EMBL" id="LT634361">
    <property type="protein sequence ID" value="SFZ81105.1"/>
    <property type="molecule type" value="Genomic_DNA"/>
</dbReference>
<feature type="chain" id="PRO_5013957373" evidence="1">
    <location>
        <begin position="20"/>
        <end position="407"/>
    </location>
</feature>
<gene>
    <name evidence="2" type="ORF">MARIT_0951</name>
</gene>
<dbReference type="GeneID" id="47724634"/>
<name>A0A2H1E7S0_9FLAO</name>
<keyword evidence="1" id="KW-0732">Signal</keyword>
<sequence length="407" mass="47908">MKKLTLLFIAIFLHFNSYAQISFEKGYYIDNFNQKINCYIKNIDWDNTPSYFEYKTTLSSPEKTIQVQSVKEFAIIGQSKYIRSLVEIDRSSSSLKHISNNKEPIFKKESLFLKVLVAGKASLYFYKDNNLRRYFYSKDDSQQIKQLIYKPYRISENKIRKNNTFKRQLWLNLKCDKFTISKINQIQYKKNQLTNFFIKYNKCNDPQFKSFKKAKNGDLFNFNVKVGLNNASLTISKDEKKYTDIKNTSNIRFGIETEFILPFNKNKWALAIEPSYQSFKSNDMTGLDADFVSGKKIVTKIDYKVIEVPFSLRHYLFLKNKSALFVNLSYVLNFDIDSSLEFFRKDGSRYLLSEIASRNNFSLGIGYKYRRYSAELRYQGNRSILGNSISFNSNYNALLFTLGYTLF</sequence>
<protein>
    <submittedName>
        <fullName evidence="2">tRNA modification GTPase</fullName>
    </submittedName>
</protein>
<dbReference type="AlphaFoldDB" id="A0A2H1E7S0"/>
<accession>A0A2H1E7S0</accession>
<dbReference type="RefSeq" id="WP_024740739.1">
    <property type="nucleotide sequence ID" value="NZ_BAUG01000011.1"/>
</dbReference>
<reference evidence="2 3" key="1">
    <citation type="submission" date="2016-11" db="EMBL/GenBank/DDBJ databases">
        <authorList>
            <person name="Jaros S."/>
            <person name="Januszkiewicz K."/>
            <person name="Wedrychowicz H."/>
        </authorList>
    </citation>
    <scope>NUCLEOTIDE SEQUENCE [LARGE SCALE GENOMIC DNA]</scope>
    <source>
        <strain evidence="2">NCIMB 2154T</strain>
    </source>
</reference>
<organism evidence="2 3">
    <name type="scientific">Tenacibaculum maritimum NCIMB 2154</name>
    <dbReference type="NCBI Taxonomy" id="1349785"/>
    <lineage>
        <taxon>Bacteria</taxon>
        <taxon>Pseudomonadati</taxon>
        <taxon>Bacteroidota</taxon>
        <taxon>Flavobacteriia</taxon>
        <taxon>Flavobacteriales</taxon>
        <taxon>Flavobacteriaceae</taxon>
        <taxon>Tenacibaculum</taxon>
    </lineage>
</organism>
<dbReference type="Proteomes" id="UP000231564">
    <property type="component" value="Chromosome MARIT"/>
</dbReference>
<evidence type="ECO:0000256" key="1">
    <source>
        <dbReference type="SAM" id="SignalP"/>
    </source>
</evidence>